<dbReference type="InterPro" id="IPR005754">
    <property type="entry name" value="Sortase"/>
</dbReference>
<dbReference type="SUPFAM" id="SSF63817">
    <property type="entry name" value="Sortase"/>
    <property type="match status" value="1"/>
</dbReference>
<dbReference type="Pfam" id="PF04203">
    <property type="entry name" value="Sortase"/>
    <property type="match status" value="1"/>
</dbReference>
<dbReference type="AlphaFoldDB" id="A0A3A0H448"/>
<reference evidence="1 2" key="1">
    <citation type="journal article" date="2016" name="Front. Microbiol.">
        <title>Comprehensive Phylogenetic Analysis of Bovine Non-aureus Staphylococci Species Based on Whole-Genome Sequencing.</title>
        <authorList>
            <person name="Naushad S."/>
            <person name="Barkema H.W."/>
            <person name="Luby C."/>
            <person name="Condas L.A."/>
            <person name="Nobrega D.B."/>
            <person name="Carson D.A."/>
            <person name="De Buck J."/>
        </authorList>
    </citation>
    <scope>NUCLEOTIDE SEQUENCE [LARGE SCALE GENOMIC DNA]</scope>
    <source>
        <strain evidence="1 2">SNUC 1388</strain>
    </source>
</reference>
<dbReference type="CDD" id="cd06165">
    <property type="entry name" value="Sortase_A"/>
    <property type="match status" value="1"/>
</dbReference>
<name>A0A3A0H448_STAGA</name>
<protein>
    <submittedName>
        <fullName evidence="1">Sortase</fullName>
    </submittedName>
</protein>
<dbReference type="InterPro" id="IPR023365">
    <property type="entry name" value="Sortase_dom-sf"/>
</dbReference>
<organism evidence="1 2">
    <name type="scientific">Staphylococcus gallinarum</name>
    <dbReference type="NCBI Taxonomy" id="1293"/>
    <lineage>
        <taxon>Bacteria</taxon>
        <taxon>Bacillati</taxon>
        <taxon>Bacillota</taxon>
        <taxon>Bacilli</taxon>
        <taxon>Bacillales</taxon>
        <taxon>Staphylococcaceae</taxon>
        <taxon>Staphylococcus</taxon>
    </lineage>
</organism>
<gene>
    <name evidence="1" type="ORF">BUZ01_04050</name>
</gene>
<accession>A0A3A0H448</accession>
<evidence type="ECO:0000313" key="1">
    <source>
        <dbReference type="EMBL" id="RIL43807.1"/>
    </source>
</evidence>
<dbReference type="EMBL" id="QXRZ01000002">
    <property type="protein sequence ID" value="RIL43807.1"/>
    <property type="molecule type" value="Genomic_DNA"/>
</dbReference>
<dbReference type="RefSeq" id="WP_107512049.1">
    <property type="nucleotide sequence ID" value="NZ_JAHNUU010000010.1"/>
</dbReference>
<comment type="caution">
    <text evidence="1">The sequence shown here is derived from an EMBL/GenBank/DDBJ whole genome shotgun (WGS) entry which is preliminary data.</text>
</comment>
<dbReference type="Gene3D" id="2.40.260.10">
    <property type="entry name" value="Sortase"/>
    <property type="match status" value="1"/>
</dbReference>
<proteinExistence type="predicted"/>
<dbReference type="InterPro" id="IPR042007">
    <property type="entry name" value="Sortase_A"/>
</dbReference>
<evidence type="ECO:0000313" key="2">
    <source>
        <dbReference type="Proteomes" id="UP000283576"/>
    </source>
</evidence>
<dbReference type="NCBIfam" id="TIGR01076">
    <property type="entry name" value="sortase_fam"/>
    <property type="match status" value="1"/>
</dbReference>
<sequence length="194" mass="22076">MKEMNKLLRIVGVIFILIAIYFLAKPHIDNYLTKKADEDKITEYDKKQQFSGEIPKDKSKMVGYIEVPDAKIKAPVFPGPATPKQLDRGISLVEADESLNDQNIAIAGHTFEGSDTYQFSNLPKAHKGSVVNFKVGKDKRKYKISKIYDVKPSDVKVLDEQQSKQHQLTLITCDDYNKKTGQWEKRKIFIAKAV</sequence>
<dbReference type="Proteomes" id="UP000283576">
    <property type="component" value="Unassembled WGS sequence"/>
</dbReference>